<dbReference type="RefSeq" id="WP_078778792.1">
    <property type="nucleotide sequence ID" value="NZ_MBDS01000015.1"/>
</dbReference>
<evidence type="ECO:0000313" key="2">
    <source>
        <dbReference type="Proteomes" id="UP000190016"/>
    </source>
</evidence>
<evidence type="ECO:0008006" key="3">
    <source>
        <dbReference type="Google" id="ProtNLM"/>
    </source>
</evidence>
<dbReference type="Gene3D" id="1.25.40.10">
    <property type="entry name" value="Tetratricopeptide repeat domain"/>
    <property type="match status" value="1"/>
</dbReference>
<gene>
    <name evidence="1" type="ORF">BB021_08210</name>
</gene>
<dbReference type="SUPFAM" id="SSF48452">
    <property type="entry name" value="TPR-like"/>
    <property type="match status" value="1"/>
</dbReference>
<accession>A0ABX3N7U7</accession>
<dbReference type="Proteomes" id="UP000190016">
    <property type="component" value="Unassembled WGS sequence"/>
</dbReference>
<reference evidence="1 2" key="1">
    <citation type="submission" date="2016-07" db="EMBL/GenBank/DDBJ databases">
        <title>Revisiting the Taxonomy of the Elizabethkingia Genus based on Whole-Genome Sequencing, Optical Mapping, and MALDI-TOF.</title>
        <authorList>
            <person name="Nicholson A.C."/>
        </authorList>
    </citation>
    <scope>NUCLEOTIDE SEQUENCE [LARGE SCALE GENOMIC DNA]</scope>
    <source>
        <strain evidence="1 2">C1558</strain>
    </source>
</reference>
<protein>
    <recommendedName>
        <fullName evidence="3">DUF4071 domain-containing protein</fullName>
    </recommendedName>
</protein>
<name>A0ABX3N7U7_9FLAO</name>
<comment type="caution">
    <text evidence="1">The sequence shown here is derived from an EMBL/GenBank/DDBJ whole genome shotgun (WGS) entry which is preliminary data.</text>
</comment>
<sequence>MRKICFVIMGYGKKTDPTLGKTFDLDKTYHNIIKPAVTAAGYECIRGDEVQESGLIDRSMYGLLIYSDLVIADITTFNPNAIYELGVRHAAKPFSTIVMKEKDGNIPFDINHNKTFTYSHMGEDISATEAIRCQADLTNLILNVEKSCEVDSPLFQHIQSVQPYLLPEKEYIQLIKDLSEKEKLIFASVEQAKHEMANNNFIGAITYWKKVSEKIENDSYFIQQLALCTYKSKSPTEKVALHDALNIIRRLEPDGRATNDPETLGITGAIYKRLWLIDKNEMKYIDRAIQYYSKGFAINSDYYTGENYALCLDLKGKFISDEEEKIYCKIEAKKTREKVLNIIKELRNDEDFLIRSDLKWIYATLANCSLALGNNTEAEENEKLFYARLPIKWEIETYNRSKEQIQYLKN</sequence>
<proteinExistence type="predicted"/>
<dbReference type="InterPro" id="IPR011990">
    <property type="entry name" value="TPR-like_helical_dom_sf"/>
</dbReference>
<dbReference type="InterPro" id="IPR046880">
    <property type="entry name" value="TPR-S"/>
</dbReference>
<dbReference type="EMBL" id="MBDS01000015">
    <property type="protein sequence ID" value="OPB88520.1"/>
    <property type="molecule type" value="Genomic_DNA"/>
</dbReference>
<dbReference type="Pfam" id="PF20308">
    <property type="entry name" value="TPR-S"/>
    <property type="match status" value="1"/>
</dbReference>
<keyword evidence="2" id="KW-1185">Reference proteome</keyword>
<organism evidence="1 2">
    <name type="scientific">Elizabethkingia ursingii</name>
    <dbReference type="NCBI Taxonomy" id="1756150"/>
    <lineage>
        <taxon>Bacteria</taxon>
        <taxon>Pseudomonadati</taxon>
        <taxon>Bacteroidota</taxon>
        <taxon>Flavobacteriia</taxon>
        <taxon>Flavobacteriales</taxon>
        <taxon>Weeksellaceae</taxon>
        <taxon>Elizabethkingia</taxon>
    </lineage>
</organism>
<evidence type="ECO:0000313" key="1">
    <source>
        <dbReference type="EMBL" id="OPB88520.1"/>
    </source>
</evidence>